<evidence type="ECO:0000256" key="12">
    <source>
        <dbReference type="SAM" id="Phobius"/>
    </source>
</evidence>
<accession>A0ABD5REV7</accession>
<keyword evidence="15" id="KW-1185">Reference proteome</keyword>
<dbReference type="RefSeq" id="WP_227230816.1">
    <property type="nucleotide sequence ID" value="NZ_JAJCVJ010000002.1"/>
</dbReference>
<dbReference type="EMBL" id="JBHSKX010000002">
    <property type="protein sequence ID" value="MFC5368544.1"/>
    <property type="molecule type" value="Genomic_DNA"/>
</dbReference>
<comment type="caution">
    <text evidence="14">The sequence shown here is derived from an EMBL/GenBank/DDBJ whole genome shotgun (WGS) entry which is preliminary data.</text>
</comment>
<protein>
    <recommendedName>
        <fullName evidence="3">RING-type E3 ubiquitin transferase</fullName>
        <ecNumber evidence="3">2.3.2.27</ecNumber>
    </recommendedName>
</protein>
<evidence type="ECO:0000256" key="5">
    <source>
        <dbReference type="ARBA" id="ARBA00022692"/>
    </source>
</evidence>
<keyword evidence="9" id="KW-0862">Zinc</keyword>
<evidence type="ECO:0000256" key="6">
    <source>
        <dbReference type="ARBA" id="ARBA00022723"/>
    </source>
</evidence>
<reference evidence="14 15" key="1">
    <citation type="journal article" date="2019" name="Int. J. Syst. Evol. Microbiol.">
        <title>The Global Catalogue of Microorganisms (GCM) 10K type strain sequencing project: providing services to taxonomists for standard genome sequencing and annotation.</title>
        <authorList>
            <consortium name="The Broad Institute Genomics Platform"/>
            <consortium name="The Broad Institute Genome Sequencing Center for Infectious Disease"/>
            <person name="Wu L."/>
            <person name="Ma J."/>
        </authorList>
    </citation>
    <scope>NUCLEOTIDE SEQUENCE [LARGE SCALE GENOMIC DNA]</scope>
    <source>
        <strain evidence="14 15">CGMCC 1.12237</strain>
    </source>
</reference>
<keyword evidence="5 12" id="KW-0812">Transmembrane</keyword>
<dbReference type="GO" id="GO:0016020">
    <property type="term" value="C:membrane"/>
    <property type="evidence" value="ECO:0007669"/>
    <property type="project" value="UniProtKB-SubCell"/>
</dbReference>
<keyword evidence="7" id="KW-0863">Zinc-finger</keyword>
<evidence type="ECO:0000313" key="14">
    <source>
        <dbReference type="EMBL" id="MFC5368544.1"/>
    </source>
</evidence>
<organism evidence="14 15">
    <name type="scientific">Salinirubrum litoreum</name>
    <dbReference type="NCBI Taxonomy" id="1126234"/>
    <lineage>
        <taxon>Archaea</taxon>
        <taxon>Methanobacteriati</taxon>
        <taxon>Methanobacteriota</taxon>
        <taxon>Stenosarchaea group</taxon>
        <taxon>Halobacteria</taxon>
        <taxon>Halobacteriales</taxon>
        <taxon>Haloferacaceae</taxon>
        <taxon>Salinirubrum</taxon>
    </lineage>
</organism>
<comment type="subcellular location">
    <subcellularLocation>
        <location evidence="2">Membrane</location>
        <topology evidence="2">Multi-pass membrane protein</topology>
    </subcellularLocation>
</comment>
<proteinExistence type="predicted"/>
<evidence type="ECO:0000256" key="10">
    <source>
        <dbReference type="ARBA" id="ARBA00022989"/>
    </source>
</evidence>
<dbReference type="AlphaFoldDB" id="A0ABD5REV7"/>
<gene>
    <name evidence="14" type="ORF">ACFPJ5_16585</name>
</gene>
<evidence type="ECO:0000256" key="7">
    <source>
        <dbReference type="ARBA" id="ARBA00022771"/>
    </source>
</evidence>
<feature type="domain" description="E3 Ubiquitin ligase MUL1-like" evidence="13">
    <location>
        <begin position="101"/>
        <end position="260"/>
    </location>
</feature>
<feature type="transmembrane region" description="Helical" evidence="12">
    <location>
        <begin position="248"/>
        <end position="267"/>
    </location>
</feature>
<dbReference type="Pfam" id="PF12483">
    <property type="entry name" value="GIDE"/>
    <property type="match status" value="1"/>
</dbReference>
<evidence type="ECO:0000256" key="4">
    <source>
        <dbReference type="ARBA" id="ARBA00022679"/>
    </source>
</evidence>
<sequence>MVNPVFLVAGLLLSVLGAWLLYTGRTRKRQREVMESTATSQISTLTEGPAEITGTAKPTEEHGTAPAPFTGEDCLVAEWEVEEWDEDDDGGRWWSKGEGVDGVPFLVEDDSGEVLVRPQGATLEIDWSDRQTIEVGSTDPQPDHVQAFIARADTPGQPDRPLIAALDWGTQEGDRRYTQRLVRPGEQVYVYGTVQKKPEDEHVWGGNVRNMLIQKLPTDAAGEEPLFLISDKSEAELVEDRSLATVRIVAGAVAGVLGAVALVFGLVG</sequence>
<evidence type="ECO:0000256" key="2">
    <source>
        <dbReference type="ARBA" id="ARBA00004141"/>
    </source>
</evidence>
<evidence type="ECO:0000256" key="8">
    <source>
        <dbReference type="ARBA" id="ARBA00022786"/>
    </source>
</evidence>
<dbReference type="Proteomes" id="UP001596201">
    <property type="component" value="Unassembled WGS sequence"/>
</dbReference>
<keyword evidence="11 12" id="KW-0472">Membrane</keyword>
<evidence type="ECO:0000313" key="15">
    <source>
        <dbReference type="Proteomes" id="UP001596201"/>
    </source>
</evidence>
<comment type="catalytic activity">
    <reaction evidence="1">
        <text>S-ubiquitinyl-[E2 ubiquitin-conjugating enzyme]-L-cysteine + [acceptor protein]-L-lysine = [E2 ubiquitin-conjugating enzyme]-L-cysteine + N(6)-ubiquitinyl-[acceptor protein]-L-lysine.</text>
        <dbReference type="EC" id="2.3.2.27"/>
    </reaction>
</comment>
<dbReference type="InterPro" id="IPR022170">
    <property type="entry name" value="MUL1-like"/>
</dbReference>
<dbReference type="GO" id="GO:0061630">
    <property type="term" value="F:ubiquitin protein ligase activity"/>
    <property type="evidence" value="ECO:0007669"/>
    <property type="project" value="UniProtKB-EC"/>
</dbReference>
<dbReference type="EC" id="2.3.2.27" evidence="3"/>
<keyword evidence="6" id="KW-0479">Metal-binding</keyword>
<keyword evidence="4" id="KW-0808">Transferase</keyword>
<evidence type="ECO:0000259" key="13">
    <source>
        <dbReference type="Pfam" id="PF12483"/>
    </source>
</evidence>
<evidence type="ECO:0000256" key="3">
    <source>
        <dbReference type="ARBA" id="ARBA00012483"/>
    </source>
</evidence>
<evidence type="ECO:0000256" key="9">
    <source>
        <dbReference type="ARBA" id="ARBA00022833"/>
    </source>
</evidence>
<evidence type="ECO:0000256" key="11">
    <source>
        <dbReference type="ARBA" id="ARBA00023136"/>
    </source>
</evidence>
<name>A0ABD5REV7_9EURY</name>
<feature type="transmembrane region" description="Helical" evidence="12">
    <location>
        <begin position="6"/>
        <end position="24"/>
    </location>
</feature>
<keyword evidence="8" id="KW-0833">Ubl conjugation pathway</keyword>
<keyword evidence="10 12" id="KW-1133">Transmembrane helix</keyword>
<evidence type="ECO:0000256" key="1">
    <source>
        <dbReference type="ARBA" id="ARBA00000900"/>
    </source>
</evidence>
<dbReference type="GO" id="GO:0008270">
    <property type="term" value="F:zinc ion binding"/>
    <property type="evidence" value="ECO:0007669"/>
    <property type="project" value="UniProtKB-KW"/>
</dbReference>